<keyword evidence="3" id="KW-1185">Reference proteome</keyword>
<dbReference type="EMBL" id="BFEA01000014">
    <property type="protein sequence ID" value="GBG60734.1"/>
    <property type="molecule type" value="Genomic_DNA"/>
</dbReference>
<evidence type="ECO:0000313" key="3">
    <source>
        <dbReference type="Proteomes" id="UP000265515"/>
    </source>
</evidence>
<evidence type="ECO:0000256" key="1">
    <source>
        <dbReference type="SAM" id="MobiDB-lite"/>
    </source>
</evidence>
<dbReference type="AlphaFoldDB" id="A0A388JSE1"/>
<name>A0A388JSE1_CHABU</name>
<sequence length="68" mass="7646">MAAVISRSHSNRQTKGIDRDGGGDGQSHNDRRMKGIDRDGGGDGRSHSDQRMKRIDYYLTCVWLELIV</sequence>
<evidence type="ECO:0000313" key="2">
    <source>
        <dbReference type="EMBL" id="GBG60734.1"/>
    </source>
</evidence>
<proteinExistence type="predicted"/>
<organism evidence="2 3">
    <name type="scientific">Chara braunii</name>
    <name type="common">Braun's stonewort</name>
    <dbReference type="NCBI Taxonomy" id="69332"/>
    <lineage>
        <taxon>Eukaryota</taxon>
        <taxon>Viridiplantae</taxon>
        <taxon>Streptophyta</taxon>
        <taxon>Charophyceae</taxon>
        <taxon>Charales</taxon>
        <taxon>Characeae</taxon>
        <taxon>Chara</taxon>
    </lineage>
</organism>
<dbReference type="Gramene" id="GBG60734">
    <property type="protein sequence ID" value="GBG60734"/>
    <property type="gene ID" value="CBR_g12472"/>
</dbReference>
<dbReference type="Proteomes" id="UP000265515">
    <property type="component" value="Unassembled WGS sequence"/>
</dbReference>
<protein>
    <submittedName>
        <fullName evidence="2">Uncharacterized protein</fullName>
    </submittedName>
</protein>
<gene>
    <name evidence="2" type="ORF">CBR_g12472</name>
</gene>
<accession>A0A388JSE1</accession>
<reference evidence="2 3" key="1">
    <citation type="journal article" date="2018" name="Cell">
        <title>The Chara Genome: Secondary Complexity and Implications for Plant Terrestrialization.</title>
        <authorList>
            <person name="Nishiyama T."/>
            <person name="Sakayama H."/>
            <person name="Vries J.D."/>
            <person name="Buschmann H."/>
            <person name="Saint-Marcoux D."/>
            <person name="Ullrich K.K."/>
            <person name="Haas F.B."/>
            <person name="Vanderstraeten L."/>
            <person name="Becker D."/>
            <person name="Lang D."/>
            <person name="Vosolsobe S."/>
            <person name="Rombauts S."/>
            <person name="Wilhelmsson P.K.I."/>
            <person name="Janitza P."/>
            <person name="Kern R."/>
            <person name="Heyl A."/>
            <person name="Rumpler F."/>
            <person name="Villalobos L.I.A.C."/>
            <person name="Clay J.M."/>
            <person name="Skokan R."/>
            <person name="Toyoda A."/>
            <person name="Suzuki Y."/>
            <person name="Kagoshima H."/>
            <person name="Schijlen E."/>
            <person name="Tajeshwar N."/>
            <person name="Catarino B."/>
            <person name="Hetherington A.J."/>
            <person name="Saltykova A."/>
            <person name="Bonnot C."/>
            <person name="Breuninger H."/>
            <person name="Symeonidi A."/>
            <person name="Radhakrishnan G.V."/>
            <person name="Van Nieuwerburgh F."/>
            <person name="Deforce D."/>
            <person name="Chang C."/>
            <person name="Karol K.G."/>
            <person name="Hedrich R."/>
            <person name="Ulvskov P."/>
            <person name="Glockner G."/>
            <person name="Delwiche C.F."/>
            <person name="Petrasek J."/>
            <person name="Van de Peer Y."/>
            <person name="Friml J."/>
            <person name="Beilby M."/>
            <person name="Dolan L."/>
            <person name="Kohara Y."/>
            <person name="Sugano S."/>
            <person name="Fujiyama A."/>
            <person name="Delaux P.-M."/>
            <person name="Quint M."/>
            <person name="TheiBen G."/>
            <person name="Hagemann M."/>
            <person name="Harholt J."/>
            <person name="Dunand C."/>
            <person name="Zachgo S."/>
            <person name="Langdale J."/>
            <person name="Maumus F."/>
            <person name="Straeten D.V.D."/>
            <person name="Gould S.B."/>
            <person name="Rensing S.A."/>
        </authorList>
    </citation>
    <scope>NUCLEOTIDE SEQUENCE [LARGE SCALE GENOMIC DNA]</scope>
    <source>
        <strain evidence="2 3">S276</strain>
    </source>
</reference>
<comment type="caution">
    <text evidence="2">The sequence shown here is derived from an EMBL/GenBank/DDBJ whole genome shotgun (WGS) entry which is preliminary data.</text>
</comment>
<feature type="region of interest" description="Disordered" evidence="1">
    <location>
        <begin position="1"/>
        <end position="49"/>
    </location>
</feature>
<feature type="compositionally biased region" description="Basic and acidic residues" evidence="1">
    <location>
        <begin position="15"/>
        <end position="49"/>
    </location>
</feature>